<evidence type="ECO:0000313" key="2">
    <source>
        <dbReference type="Proteomes" id="UP000000639"/>
    </source>
</evidence>
<dbReference type="HOGENOM" id="CLU_1218956_0_0_6"/>
<dbReference type="KEGG" id="pin:Ping_2320"/>
<dbReference type="eggNOG" id="COG0406">
    <property type="taxonomic scope" value="Bacteria"/>
</dbReference>
<dbReference type="EMBL" id="CP000510">
    <property type="protein sequence ID" value="ABM04061.1"/>
    <property type="molecule type" value="Genomic_DNA"/>
</dbReference>
<dbReference type="Proteomes" id="UP000000639">
    <property type="component" value="Chromosome"/>
</dbReference>
<sequence>MKIESVQKSGYQKPTLTELQKESTLPVGGEFIALIRHGAYAQLNNTPSAHQPFPLTVEGEAEVVAQAQKFRLWLIANKLQLAPEVHSSNALRAWQTAQLYIRELSDCFTAIPTHLGFDSLAERGLGCAANLTVSQIESVLANDPRFDTPPVDWKSNSHYCLPLQGGESLMMAGQRVADHIETVMQARKTAILADTADSKNALPQMHLFFGHGASFRHAACHLNVIEFKYISRLSMFYGQPVILHRDATPWRHVAGNWKERHITAETLD</sequence>
<protein>
    <submittedName>
        <fullName evidence="1">Phosphoglycerate mutase</fullName>
    </submittedName>
</protein>
<dbReference type="InterPro" id="IPR013078">
    <property type="entry name" value="His_Pase_superF_clade-1"/>
</dbReference>
<keyword evidence="2" id="KW-1185">Reference proteome</keyword>
<dbReference type="OrthoDB" id="9781415at2"/>
<dbReference type="InterPro" id="IPR029033">
    <property type="entry name" value="His_PPase_superfam"/>
</dbReference>
<accession>A1SX46</accession>
<dbReference type="Pfam" id="PF00300">
    <property type="entry name" value="His_Phos_1"/>
    <property type="match status" value="1"/>
</dbReference>
<evidence type="ECO:0000313" key="1">
    <source>
        <dbReference type="EMBL" id="ABM04061.1"/>
    </source>
</evidence>
<dbReference type="SUPFAM" id="SSF53254">
    <property type="entry name" value="Phosphoglycerate mutase-like"/>
    <property type="match status" value="1"/>
</dbReference>
<reference evidence="1 2" key="1">
    <citation type="submission" date="2007-01" db="EMBL/GenBank/DDBJ databases">
        <title>Complete sequence of Psychromonas ingrahamii 37.</title>
        <authorList>
            <consortium name="US DOE Joint Genome Institute"/>
            <person name="Copeland A."/>
            <person name="Lucas S."/>
            <person name="Lapidus A."/>
            <person name="Barry K."/>
            <person name="Detter J.C."/>
            <person name="Glavina del Rio T."/>
            <person name="Hammon N."/>
            <person name="Israni S."/>
            <person name="Dalin E."/>
            <person name="Tice H."/>
            <person name="Pitluck S."/>
            <person name="Thompson L.S."/>
            <person name="Brettin T."/>
            <person name="Bruce D."/>
            <person name="Han C."/>
            <person name="Tapia R."/>
            <person name="Schmutz J."/>
            <person name="Larimer F."/>
            <person name="Land M."/>
            <person name="Hauser L."/>
            <person name="Kyrpides N."/>
            <person name="Ivanova N."/>
            <person name="Staley J."/>
            <person name="Richardson P."/>
        </authorList>
    </citation>
    <scope>NUCLEOTIDE SEQUENCE [LARGE SCALE GENOMIC DNA]</scope>
    <source>
        <strain evidence="1 2">37</strain>
    </source>
</reference>
<dbReference type="RefSeq" id="WP_011770621.1">
    <property type="nucleotide sequence ID" value="NC_008709.1"/>
</dbReference>
<gene>
    <name evidence="1" type="ordered locus">Ping_2320</name>
</gene>
<dbReference type="CDD" id="cd07040">
    <property type="entry name" value="HP"/>
    <property type="match status" value="1"/>
</dbReference>
<name>A1SX46_PSYIN</name>
<dbReference type="AlphaFoldDB" id="A1SX46"/>
<dbReference type="Gene3D" id="3.40.50.1240">
    <property type="entry name" value="Phosphoglycerate mutase-like"/>
    <property type="match status" value="1"/>
</dbReference>
<organism evidence="1 2">
    <name type="scientific">Psychromonas ingrahamii (strain DSM 17664 / CCUG 51855 / 37)</name>
    <dbReference type="NCBI Taxonomy" id="357804"/>
    <lineage>
        <taxon>Bacteria</taxon>
        <taxon>Pseudomonadati</taxon>
        <taxon>Pseudomonadota</taxon>
        <taxon>Gammaproteobacteria</taxon>
        <taxon>Alteromonadales</taxon>
        <taxon>Psychromonadaceae</taxon>
        <taxon>Psychromonas</taxon>
    </lineage>
</organism>
<dbReference type="STRING" id="357804.Ping_2320"/>
<proteinExistence type="predicted"/>